<keyword evidence="1" id="KW-0812">Transmembrane</keyword>
<proteinExistence type="predicted"/>
<comment type="caution">
    <text evidence="3">The sequence shown here is derived from an EMBL/GenBank/DDBJ whole genome shotgun (WGS) entry which is preliminary data.</text>
</comment>
<dbReference type="Pfam" id="PF20151">
    <property type="entry name" value="DUF6533"/>
    <property type="match status" value="1"/>
</dbReference>
<dbReference type="AlphaFoldDB" id="A0A9P7UMB4"/>
<feature type="domain" description="DUF6533" evidence="2">
    <location>
        <begin position="57"/>
        <end position="93"/>
    </location>
</feature>
<keyword evidence="1" id="KW-1133">Transmembrane helix</keyword>
<feature type="transmembrane region" description="Helical" evidence="1">
    <location>
        <begin position="113"/>
        <end position="132"/>
    </location>
</feature>
<dbReference type="GeneID" id="66082616"/>
<sequence>MEPKQFLTDSQLQELKKCVENVRLGNNILFASSVLFVSQNCAQLPRIHYVNIKCPQLFDYLLTVSDEVRYLRRSKRLSIGTGAYIASRYGALLAAILAIPAVHDLNLDRVNTVVRVVPIVASETIIAARTWVIWGRSRTILWTLVIFSLLFAIPALIIIGKNVATSRVHPLITPELVDLCSATFGDIPGAFIVPYLLTILYEIGEAYLDLLVGHTMMDNPSNSHTLLVIVSHCTGEKENTKDHKITVVEYSVERWRRIFYVHATFICHKHRCHTAT</sequence>
<evidence type="ECO:0000313" key="3">
    <source>
        <dbReference type="EMBL" id="KAG7087587.1"/>
    </source>
</evidence>
<name>A0A9P7UMB4_9AGAR</name>
<feature type="transmembrane region" description="Helical" evidence="1">
    <location>
        <begin position="139"/>
        <end position="160"/>
    </location>
</feature>
<feature type="transmembrane region" description="Helical" evidence="1">
    <location>
        <begin position="79"/>
        <end position="101"/>
    </location>
</feature>
<dbReference type="Proteomes" id="UP001049176">
    <property type="component" value="Chromosome 9"/>
</dbReference>
<evidence type="ECO:0000256" key="1">
    <source>
        <dbReference type="SAM" id="Phobius"/>
    </source>
</evidence>
<keyword evidence="4" id="KW-1185">Reference proteome</keyword>
<organism evidence="3 4">
    <name type="scientific">Marasmius oreades</name>
    <name type="common">fairy-ring Marasmius</name>
    <dbReference type="NCBI Taxonomy" id="181124"/>
    <lineage>
        <taxon>Eukaryota</taxon>
        <taxon>Fungi</taxon>
        <taxon>Dikarya</taxon>
        <taxon>Basidiomycota</taxon>
        <taxon>Agaricomycotina</taxon>
        <taxon>Agaricomycetes</taxon>
        <taxon>Agaricomycetidae</taxon>
        <taxon>Agaricales</taxon>
        <taxon>Marasmiineae</taxon>
        <taxon>Marasmiaceae</taxon>
        <taxon>Marasmius</taxon>
    </lineage>
</organism>
<dbReference type="RefSeq" id="XP_043004058.1">
    <property type="nucleotide sequence ID" value="XM_043158704.1"/>
</dbReference>
<accession>A0A9P7UMB4</accession>
<dbReference type="InterPro" id="IPR045340">
    <property type="entry name" value="DUF6533"/>
</dbReference>
<protein>
    <recommendedName>
        <fullName evidence="2">DUF6533 domain-containing protein</fullName>
    </recommendedName>
</protein>
<dbReference type="KEGG" id="more:E1B28_013541"/>
<gene>
    <name evidence="3" type="ORF">E1B28_013541</name>
</gene>
<reference evidence="3" key="1">
    <citation type="journal article" date="2021" name="Genome Biol. Evol.">
        <title>The assembled and annotated genome of the fairy-ring fungus Marasmius oreades.</title>
        <authorList>
            <person name="Hiltunen M."/>
            <person name="Ament-Velasquez S.L."/>
            <person name="Johannesson H."/>
        </authorList>
    </citation>
    <scope>NUCLEOTIDE SEQUENCE</scope>
    <source>
        <strain evidence="3">03SP1</strain>
    </source>
</reference>
<dbReference type="EMBL" id="CM032189">
    <property type="protein sequence ID" value="KAG7087587.1"/>
    <property type="molecule type" value="Genomic_DNA"/>
</dbReference>
<dbReference type="OrthoDB" id="2940333at2759"/>
<evidence type="ECO:0000259" key="2">
    <source>
        <dbReference type="Pfam" id="PF20151"/>
    </source>
</evidence>
<evidence type="ECO:0000313" key="4">
    <source>
        <dbReference type="Proteomes" id="UP001049176"/>
    </source>
</evidence>
<keyword evidence="1" id="KW-0472">Membrane</keyword>